<accession>A0A9W3CH06</accession>
<dbReference type="RefSeq" id="XP_056850716.1">
    <property type="nucleotide sequence ID" value="XM_056994736.1"/>
</dbReference>
<protein>
    <submittedName>
        <fullName evidence="2">Uncharacterized protein LOC130500039</fullName>
    </submittedName>
</protein>
<gene>
    <name evidence="2" type="primary">LOC130500039</name>
</gene>
<reference evidence="1" key="1">
    <citation type="journal article" date="2019" name="Database">
        <title>The radish genome database (RadishGD): an integrated information resource for radish genomics.</title>
        <authorList>
            <person name="Yu H.J."/>
            <person name="Baek S."/>
            <person name="Lee Y.J."/>
            <person name="Cho A."/>
            <person name="Mun J.H."/>
        </authorList>
    </citation>
    <scope>NUCLEOTIDE SEQUENCE [LARGE SCALE GENOMIC DNA]</scope>
    <source>
        <strain evidence="1">cv. WK10039</strain>
    </source>
</reference>
<name>A0A9W3CH06_RAPSA</name>
<evidence type="ECO:0000313" key="1">
    <source>
        <dbReference type="Proteomes" id="UP000504610"/>
    </source>
</evidence>
<dbReference type="AlphaFoldDB" id="A0A9W3CH06"/>
<dbReference type="OrthoDB" id="1098048at2759"/>
<keyword evidence="1" id="KW-1185">Reference proteome</keyword>
<proteinExistence type="predicted"/>
<dbReference type="KEGG" id="rsz:130500039"/>
<dbReference type="Proteomes" id="UP000504610">
    <property type="component" value="Chromosome 9"/>
</dbReference>
<sequence>MEEHHFAWILWYIWKGRNSKVFSNLDTKPKETLRRAMTESLLWMEAQQEIVQPQNQALHTSDGVLPTRSGRWCFTDGSWKAEDIFSGQGWYSTLEGFEGLLGARNTRASQSPLHAEVETLIWAMECMRNLRGMAGICELLGGHQESEEKFQ</sequence>
<dbReference type="GeneID" id="130500039"/>
<reference evidence="2" key="2">
    <citation type="submission" date="2025-08" db="UniProtKB">
        <authorList>
            <consortium name="RefSeq"/>
        </authorList>
    </citation>
    <scope>IDENTIFICATION</scope>
    <source>
        <tissue evidence="2">Leaf</tissue>
    </source>
</reference>
<organism evidence="1 2">
    <name type="scientific">Raphanus sativus</name>
    <name type="common">Radish</name>
    <name type="synonym">Raphanus raphanistrum var. sativus</name>
    <dbReference type="NCBI Taxonomy" id="3726"/>
    <lineage>
        <taxon>Eukaryota</taxon>
        <taxon>Viridiplantae</taxon>
        <taxon>Streptophyta</taxon>
        <taxon>Embryophyta</taxon>
        <taxon>Tracheophyta</taxon>
        <taxon>Spermatophyta</taxon>
        <taxon>Magnoliopsida</taxon>
        <taxon>eudicotyledons</taxon>
        <taxon>Gunneridae</taxon>
        <taxon>Pentapetalae</taxon>
        <taxon>rosids</taxon>
        <taxon>malvids</taxon>
        <taxon>Brassicales</taxon>
        <taxon>Brassicaceae</taxon>
        <taxon>Brassiceae</taxon>
        <taxon>Raphanus</taxon>
    </lineage>
</organism>
<evidence type="ECO:0000313" key="2">
    <source>
        <dbReference type="RefSeq" id="XP_056850716.1"/>
    </source>
</evidence>